<dbReference type="PROSITE" id="PS50222">
    <property type="entry name" value="EF_HAND_2"/>
    <property type="match status" value="1"/>
</dbReference>
<dbReference type="RefSeq" id="XP_004030983.1">
    <property type="nucleotide sequence ID" value="XM_004030935.1"/>
</dbReference>
<reference evidence="3 4" key="1">
    <citation type="submission" date="2011-07" db="EMBL/GenBank/DDBJ databases">
        <authorList>
            <person name="Coyne R."/>
            <person name="Brami D."/>
            <person name="Johnson J."/>
            <person name="Hostetler J."/>
            <person name="Hannick L."/>
            <person name="Clark T."/>
            <person name="Cassidy-Hanley D."/>
            <person name="Inman J."/>
        </authorList>
    </citation>
    <scope>NUCLEOTIDE SEQUENCE [LARGE SCALE GENOMIC DNA]</scope>
    <source>
        <strain evidence="3 4">G5</strain>
    </source>
</reference>
<dbReference type="InterPro" id="IPR018247">
    <property type="entry name" value="EF_Hand_1_Ca_BS"/>
</dbReference>
<dbReference type="InterPro" id="IPR011992">
    <property type="entry name" value="EF-hand-dom_pair"/>
</dbReference>
<protein>
    <recommendedName>
        <fullName evidence="2">EF-hand domain-containing protein</fullName>
    </recommendedName>
</protein>
<keyword evidence="4" id="KW-1185">Reference proteome</keyword>
<name>G0QYG1_ICHMU</name>
<accession>G0QYG1</accession>
<dbReference type="PROSITE" id="PS00018">
    <property type="entry name" value="EF_HAND_1"/>
    <property type="match status" value="1"/>
</dbReference>
<dbReference type="SUPFAM" id="SSF47473">
    <property type="entry name" value="EF-hand"/>
    <property type="match status" value="2"/>
</dbReference>
<proteinExistence type="predicted"/>
<dbReference type="OrthoDB" id="10646921at2759"/>
<dbReference type="EMBL" id="GL984109">
    <property type="protein sequence ID" value="EGR29747.1"/>
    <property type="molecule type" value="Genomic_DNA"/>
</dbReference>
<feature type="domain" description="EF-hand" evidence="2">
    <location>
        <begin position="1"/>
        <end position="35"/>
    </location>
</feature>
<evidence type="ECO:0000313" key="3">
    <source>
        <dbReference type="EMBL" id="EGR29747.1"/>
    </source>
</evidence>
<organism evidence="3 4">
    <name type="scientific">Ichthyophthirius multifiliis</name>
    <name type="common">White spot disease agent</name>
    <name type="synonym">Ich</name>
    <dbReference type="NCBI Taxonomy" id="5932"/>
    <lineage>
        <taxon>Eukaryota</taxon>
        <taxon>Sar</taxon>
        <taxon>Alveolata</taxon>
        <taxon>Ciliophora</taxon>
        <taxon>Intramacronucleata</taxon>
        <taxon>Oligohymenophorea</taxon>
        <taxon>Hymenostomatida</taxon>
        <taxon>Ophryoglenina</taxon>
        <taxon>Ichthyophthirius</taxon>
    </lineage>
</organism>
<dbReference type="InParanoid" id="G0QYG1"/>
<dbReference type="eggNOG" id="ENOG502R2SW">
    <property type="taxonomic scope" value="Eukaryota"/>
</dbReference>
<evidence type="ECO:0000256" key="1">
    <source>
        <dbReference type="ARBA" id="ARBA00022837"/>
    </source>
</evidence>
<keyword evidence="1" id="KW-0106">Calcium</keyword>
<dbReference type="AlphaFoldDB" id="G0QYG1"/>
<sequence length="183" mass="21559">MKVSLDFVFNLFDVNSNGKITQQEYEQVVDKLYRDKQDRDHYLGKFKEFSKGQDINKSQLQQLLMKEASLGYKMKESQEQFSKNVSNVLLKDKVMFKKTSKFVYDLFDVNQDKIVKKSDVLDLVNALSKNHIQINQQELDEKVDKIFQFLKMFGVGDGNEVQLEQWLTFTQQMRPQILQAINI</sequence>
<dbReference type="GO" id="GO:0005509">
    <property type="term" value="F:calcium ion binding"/>
    <property type="evidence" value="ECO:0007669"/>
    <property type="project" value="InterPro"/>
</dbReference>
<dbReference type="GeneID" id="14905855"/>
<evidence type="ECO:0000259" key="2">
    <source>
        <dbReference type="PROSITE" id="PS50222"/>
    </source>
</evidence>
<evidence type="ECO:0000313" key="4">
    <source>
        <dbReference type="Proteomes" id="UP000008983"/>
    </source>
</evidence>
<dbReference type="InterPro" id="IPR002048">
    <property type="entry name" value="EF_hand_dom"/>
</dbReference>
<gene>
    <name evidence="3" type="ORF">IMG5_149300</name>
</gene>
<dbReference type="Proteomes" id="UP000008983">
    <property type="component" value="Unassembled WGS sequence"/>
</dbReference>
<dbReference type="Gene3D" id="1.10.238.10">
    <property type="entry name" value="EF-hand"/>
    <property type="match status" value="2"/>
</dbReference>